<proteinExistence type="predicted"/>
<dbReference type="PANTHER" id="PTHR33619:SF3">
    <property type="entry name" value="POLYSACCHARIDE EXPORT PROTEIN GFCE-RELATED"/>
    <property type="match status" value="1"/>
</dbReference>
<protein>
    <submittedName>
        <fullName evidence="4">Sugar ABC transporter substrate-binding protein</fullName>
    </submittedName>
</protein>
<sequence>MTATAHAPVPHYRLAVADVIKISVWHNKRLSETVPVRPDGRISMPLIGSVLVAGHTASGVARTIKTKLAYYVRDPQVTVIVTHVVQDSYRDRIRVTGAVEHPASLRYEPGMTVLDAILDAGGVNTFAAANDTEIHRVVGHSERVIHVRLGNILSEGRLGTNYRLRPGDIITVPERLL</sequence>
<evidence type="ECO:0000256" key="1">
    <source>
        <dbReference type="ARBA" id="ARBA00022729"/>
    </source>
</evidence>
<dbReference type="Proteomes" id="UP000253250">
    <property type="component" value="Unassembled WGS sequence"/>
</dbReference>
<keyword evidence="1" id="KW-0732">Signal</keyword>
<organism evidence="4 5">
    <name type="scientific">Acidiferrobacter thiooxydans</name>
    <dbReference type="NCBI Taxonomy" id="163359"/>
    <lineage>
        <taxon>Bacteria</taxon>
        <taxon>Pseudomonadati</taxon>
        <taxon>Pseudomonadota</taxon>
        <taxon>Gammaproteobacteria</taxon>
        <taxon>Acidiferrobacterales</taxon>
        <taxon>Acidiferrobacteraceae</taxon>
        <taxon>Acidiferrobacter</taxon>
    </lineage>
</organism>
<dbReference type="Gene3D" id="3.30.1950.10">
    <property type="entry name" value="wza like domain"/>
    <property type="match status" value="1"/>
</dbReference>
<accession>A0A368HJI3</accession>
<evidence type="ECO:0000259" key="3">
    <source>
        <dbReference type="Pfam" id="PF10531"/>
    </source>
</evidence>
<feature type="domain" description="Soluble ligand binding" evidence="3">
    <location>
        <begin position="93"/>
        <end position="143"/>
    </location>
</feature>
<dbReference type="AlphaFoldDB" id="A0A368HJI3"/>
<dbReference type="InterPro" id="IPR017477">
    <property type="entry name" value="PEP-CTERM_polysacc_export"/>
</dbReference>
<dbReference type="Pfam" id="PF10531">
    <property type="entry name" value="SLBB"/>
    <property type="match status" value="1"/>
</dbReference>
<evidence type="ECO:0000313" key="5">
    <source>
        <dbReference type="Proteomes" id="UP000253250"/>
    </source>
</evidence>
<dbReference type="InterPro" id="IPR019554">
    <property type="entry name" value="Soluble_ligand-bd"/>
</dbReference>
<dbReference type="EMBL" id="PSYR01000001">
    <property type="protein sequence ID" value="RCN59534.1"/>
    <property type="molecule type" value="Genomic_DNA"/>
</dbReference>
<dbReference type="GO" id="GO:0015159">
    <property type="term" value="F:polysaccharide transmembrane transporter activity"/>
    <property type="evidence" value="ECO:0007669"/>
    <property type="project" value="InterPro"/>
</dbReference>
<dbReference type="InterPro" id="IPR049712">
    <property type="entry name" value="Poly_export"/>
</dbReference>
<evidence type="ECO:0000259" key="2">
    <source>
        <dbReference type="Pfam" id="PF02563"/>
    </source>
</evidence>
<dbReference type="PANTHER" id="PTHR33619">
    <property type="entry name" value="POLYSACCHARIDE EXPORT PROTEIN GFCE-RELATED"/>
    <property type="match status" value="1"/>
</dbReference>
<dbReference type="NCBIfam" id="TIGR03027">
    <property type="entry name" value="pepcterm_export"/>
    <property type="match status" value="1"/>
</dbReference>
<feature type="domain" description="Polysaccharide export protein N-terminal" evidence="2">
    <location>
        <begin position="8"/>
        <end position="82"/>
    </location>
</feature>
<dbReference type="OrthoDB" id="9808421at2"/>
<keyword evidence="5" id="KW-1185">Reference proteome</keyword>
<gene>
    <name evidence="4" type="ORF">C4900_04490</name>
</gene>
<name>A0A368HJI3_9GAMM</name>
<dbReference type="Pfam" id="PF02563">
    <property type="entry name" value="Poly_export"/>
    <property type="match status" value="1"/>
</dbReference>
<dbReference type="InterPro" id="IPR003715">
    <property type="entry name" value="Poly_export_N"/>
</dbReference>
<dbReference type="Gene3D" id="3.10.560.10">
    <property type="entry name" value="Outer membrane lipoprotein wza domain like"/>
    <property type="match status" value="1"/>
</dbReference>
<evidence type="ECO:0000313" key="4">
    <source>
        <dbReference type="EMBL" id="RCN59534.1"/>
    </source>
</evidence>
<comment type="caution">
    <text evidence="4">The sequence shown here is derived from an EMBL/GenBank/DDBJ whole genome shotgun (WGS) entry which is preliminary data.</text>
</comment>
<reference evidence="4 5" key="1">
    <citation type="submission" date="2018-02" db="EMBL/GenBank/DDBJ databases">
        <title>Insights into the biology of acidophilic members of the Acidiferrobacteraceae family derived from comparative genomic analyses.</title>
        <authorList>
            <person name="Issotta F."/>
            <person name="Thyssen C."/>
            <person name="Mena C."/>
            <person name="Moya A."/>
            <person name="Bellenberg S."/>
            <person name="Sproer C."/>
            <person name="Covarrubias P.C."/>
            <person name="Sand W."/>
            <person name="Quatrini R."/>
            <person name="Vera M."/>
        </authorList>
    </citation>
    <scope>NUCLEOTIDE SEQUENCE [LARGE SCALE GENOMIC DNA]</scope>
    <source>
        <strain evidence="5">m-1</strain>
    </source>
</reference>